<protein>
    <recommendedName>
        <fullName evidence="8">Ribonuclease Z</fullName>
        <shortName evidence="8">RNase Z</shortName>
        <ecNumber evidence="8">3.1.26.11</ecNumber>
    </recommendedName>
    <alternativeName>
        <fullName evidence="8">tRNA 3 endonuclease</fullName>
    </alternativeName>
    <alternativeName>
        <fullName evidence="8">tRNase Z</fullName>
    </alternativeName>
</protein>
<evidence type="ECO:0000313" key="10">
    <source>
        <dbReference type="EMBL" id="CUS04505.2"/>
    </source>
</evidence>
<dbReference type="PANTHER" id="PTHR46018:SF7">
    <property type="entry name" value="RIBONUCLEASE Z"/>
    <property type="match status" value="1"/>
</dbReference>
<dbReference type="EC" id="3.1.26.11" evidence="8"/>
<feature type="binding site" evidence="8">
    <location>
        <position position="65"/>
    </location>
    <ligand>
        <name>Zn(2+)</name>
        <dbReference type="ChEBI" id="CHEBI:29105"/>
        <label>2</label>
        <note>catalytic</note>
    </ligand>
</feature>
<evidence type="ECO:0000256" key="4">
    <source>
        <dbReference type="ARBA" id="ARBA00022723"/>
    </source>
</evidence>
<evidence type="ECO:0000256" key="3">
    <source>
        <dbReference type="ARBA" id="ARBA00022722"/>
    </source>
</evidence>
<keyword evidence="4 8" id="KW-0479">Metal-binding</keyword>
<feature type="domain" description="Metallo-beta-lactamase" evidence="9">
    <location>
        <begin position="30"/>
        <end position="158"/>
    </location>
</feature>
<keyword evidence="11" id="KW-1185">Reference proteome</keyword>
<dbReference type="InterPro" id="IPR036866">
    <property type="entry name" value="RibonucZ/Hydroxyglut_hydro"/>
</dbReference>
<dbReference type="SUPFAM" id="SSF56281">
    <property type="entry name" value="Metallo-hydrolase/oxidoreductase"/>
    <property type="match status" value="1"/>
</dbReference>
<proteinExistence type="inferred from homology"/>
<feature type="binding site" evidence="8">
    <location>
        <position position="63"/>
    </location>
    <ligand>
        <name>Zn(2+)</name>
        <dbReference type="ChEBI" id="CHEBI:29105"/>
        <label>1</label>
        <note>catalytic</note>
    </ligand>
</feature>
<dbReference type="NCBIfam" id="NF000801">
    <property type="entry name" value="PRK00055.1-3"/>
    <property type="match status" value="1"/>
</dbReference>
<keyword evidence="6 8" id="KW-0378">Hydrolase</keyword>
<name>A0A160T6A1_9CHLR</name>
<dbReference type="InterPro" id="IPR001279">
    <property type="entry name" value="Metallo-B-lactamas"/>
</dbReference>
<comment type="similarity">
    <text evidence="8">Belongs to the RNase Z family.</text>
</comment>
<feature type="binding site" evidence="8">
    <location>
        <position position="66"/>
    </location>
    <ligand>
        <name>Zn(2+)</name>
        <dbReference type="ChEBI" id="CHEBI:29105"/>
        <label>2</label>
        <note>catalytic</note>
    </ligand>
</feature>
<dbReference type="PANTHER" id="PTHR46018">
    <property type="entry name" value="ZINC PHOSPHODIESTERASE ELAC PROTEIN 1"/>
    <property type="match status" value="1"/>
</dbReference>
<evidence type="ECO:0000259" key="9">
    <source>
        <dbReference type="Pfam" id="PF12706"/>
    </source>
</evidence>
<dbReference type="GO" id="GO:0042781">
    <property type="term" value="F:3'-tRNA processing endoribonuclease activity"/>
    <property type="evidence" value="ECO:0007669"/>
    <property type="project" value="UniProtKB-UniRule"/>
</dbReference>
<sequence>MFELIFLGTSSSAPTVTRGLAAHVILHRHYRFLLDCGEGTQRQILRSGLGFKRLDTVLLTHGHLDHILGLGGLISTLARWENLDHIDIYGGRATLARVHELLFKVVFAGHRPPIEIGLHAIRPGDVICTDDKFTLTAFEVSHRGPDNLGYLFEEQPHRPFLAERADALGVPFGPERSLLVRGEAVALADGRVVQPDDVLGPALPGTKYVHIGDVGRTDNLIEVARGADALVMEATYTEEEGGMAVDFGHMTAARAAALARDAAVKHLILTHLSRRYAEREIRQEARLTFPNTFVARDFDHFQITRDEVVRVKKEE</sequence>
<feature type="binding site" evidence="8">
    <location>
        <position position="271"/>
    </location>
    <ligand>
        <name>Zn(2+)</name>
        <dbReference type="ChEBI" id="CHEBI:29105"/>
        <label>2</label>
        <note>catalytic</note>
    </ligand>
</feature>
<comment type="function">
    <text evidence="8">Zinc phosphodiesterase, which displays some tRNA 3'-processing endonuclease activity. Probably involved in tRNA maturation, by removing a 3'-trailer from precursor tRNA.</text>
</comment>
<feature type="binding site" evidence="8">
    <location>
        <position position="213"/>
    </location>
    <ligand>
        <name>Zn(2+)</name>
        <dbReference type="ChEBI" id="CHEBI:29105"/>
        <label>1</label>
        <note>catalytic</note>
    </ligand>
</feature>
<evidence type="ECO:0000256" key="8">
    <source>
        <dbReference type="HAMAP-Rule" id="MF_01818"/>
    </source>
</evidence>
<dbReference type="GO" id="GO:0008270">
    <property type="term" value="F:zinc ion binding"/>
    <property type="evidence" value="ECO:0007669"/>
    <property type="project" value="UniProtKB-UniRule"/>
</dbReference>
<evidence type="ECO:0000256" key="1">
    <source>
        <dbReference type="ARBA" id="ARBA00011738"/>
    </source>
</evidence>
<dbReference type="HAMAP" id="MF_01818">
    <property type="entry name" value="RNase_Z_BN"/>
    <property type="match status" value="1"/>
</dbReference>
<organism evidence="10 11">
    <name type="scientific">Candidatus Promineifilum breve</name>
    <dbReference type="NCBI Taxonomy" id="1806508"/>
    <lineage>
        <taxon>Bacteria</taxon>
        <taxon>Bacillati</taxon>
        <taxon>Chloroflexota</taxon>
        <taxon>Ardenticatenia</taxon>
        <taxon>Candidatus Promineifilales</taxon>
        <taxon>Candidatus Promineifilaceae</taxon>
        <taxon>Candidatus Promineifilum</taxon>
    </lineage>
</organism>
<feature type="domain" description="Metallo-beta-lactamase" evidence="9">
    <location>
        <begin position="194"/>
        <end position="271"/>
    </location>
</feature>
<evidence type="ECO:0000313" key="11">
    <source>
        <dbReference type="Proteomes" id="UP000215027"/>
    </source>
</evidence>
<feature type="binding site" evidence="8">
    <location>
        <position position="213"/>
    </location>
    <ligand>
        <name>Zn(2+)</name>
        <dbReference type="ChEBI" id="CHEBI:29105"/>
        <label>2</label>
        <note>catalytic</note>
    </ligand>
</feature>
<dbReference type="CDD" id="cd07717">
    <property type="entry name" value="RNaseZ_ZiPD-like_MBL-fold"/>
    <property type="match status" value="1"/>
</dbReference>
<gene>
    <name evidence="8 10" type="primary">rnz</name>
    <name evidence="10" type="ORF">CFX0092_A2627</name>
</gene>
<evidence type="ECO:0000256" key="5">
    <source>
        <dbReference type="ARBA" id="ARBA00022759"/>
    </source>
</evidence>
<dbReference type="EMBL" id="LN890655">
    <property type="protein sequence ID" value="CUS04505.2"/>
    <property type="molecule type" value="Genomic_DNA"/>
</dbReference>
<dbReference type="KEGG" id="pbf:CFX0092_A2627"/>
<reference evidence="10" key="1">
    <citation type="submission" date="2016-01" db="EMBL/GenBank/DDBJ databases">
        <authorList>
            <person name="Mcilroy J.S."/>
            <person name="Karst M S."/>
            <person name="Albertsen M."/>
        </authorList>
    </citation>
    <scope>NUCLEOTIDE SEQUENCE</scope>
    <source>
        <strain evidence="10">Cfx-K</strain>
    </source>
</reference>
<evidence type="ECO:0000256" key="6">
    <source>
        <dbReference type="ARBA" id="ARBA00022801"/>
    </source>
</evidence>
<evidence type="ECO:0000256" key="2">
    <source>
        <dbReference type="ARBA" id="ARBA00022694"/>
    </source>
</evidence>
<dbReference type="RefSeq" id="WP_095043831.1">
    <property type="nucleotide sequence ID" value="NZ_LN890655.1"/>
</dbReference>
<dbReference type="OrthoDB" id="9800940at2"/>
<comment type="cofactor">
    <cofactor evidence="8">
        <name>Zn(2+)</name>
        <dbReference type="ChEBI" id="CHEBI:29105"/>
    </cofactor>
    <text evidence="8">Binds 2 Zn(2+) ions.</text>
</comment>
<dbReference type="Proteomes" id="UP000215027">
    <property type="component" value="Chromosome I"/>
</dbReference>
<feature type="binding site" evidence="8">
    <location>
        <position position="61"/>
    </location>
    <ligand>
        <name>Zn(2+)</name>
        <dbReference type="ChEBI" id="CHEBI:29105"/>
        <label>1</label>
        <note>catalytic</note>
    </ligand>
</feature>
<keyword evidence="7 8" id="KW-0862">Zinc</keyword>
<feature type="binding site" evidence="8">
    <location>
        <position position="142"/>
    </location>
    <ligand>
        <name>Zn(2+)</name>
        <dbReference type="ChEBI" id="CHEBI:29105"/>
        <label>1</label>
        <note>catalytic</note>
    </ligand>
</feature>
<keyword evidence="3 8" id="KW-0540">Nuclease</keyword>
<keyword evidence="5 8" id="KW-0255">Endonuclease</keyword>
<evidence type="ECO:0000256" key="7">
    <source>
        <dbReference type="ARBA" id="ARBA00022833"/>
    </source>
</evidence>
<dbReference type="Gene3D" id="3.60.15.10">
    <property type="entry name" value="Ribonuclease Z/Hydroxyacylglutathione hydrolase-like"/>
    <property type="match status" value="1"/>
</dbReference>
<accession>A0A160T6A1</accession>
<dbReference type="AlphaFoldDB" id="A0A160T6A1"/>
<feature type="active site" description="Proton acceptor" evidence="8">
    <location>
        <position position="65"/>
    </location>
</feature>
<keyword evidence="2 8" id="KW-0819">tRNA processing</keyword>
<dbReference type="InterPro" id="IPR013471">
    <property type="entry name" value="RNase_Z/BN"/>
</dbReference>
<comment type="catalytic activity">
    <reaction evidence="8">
        <text>Endonucleolytic cleavage of RNA, removing extra 3' nucleotides from tRNA precursor, generating 3' termini of tRNAs. A 3'-hydroxy group is left at the tRNA terminus and a 5'-phosphoryl group is left at the trailer molecule.</text>
        <dbReference type="EC" id="3.1.26.11"/>
    </reaction>
</comment>
<comment type="subunit">
    <text evidence="1 8">Homodimer.</text>
</comment>
<dbReference type="Pfam" id="PF12706">
    <property type="entry name" value="Lactamase_B_2"/>
    <property type="match status" value="2"/>
</dbReference>